<comment type="caution">
    <text evidence="2">The sequence shown here is derived from an EMBL/GenBank/DDBJ whole genome shotgun (WGS) entry which is preliminary data.</text>
</comment>
<evidence type="ECO:0000256" key="1">
    <source>
        <dbReference type="SAM" id="Phobius"/>
    </source>
</evidence>
<keyword evidence="1" id="KW-0472">Membrane</keyword>
<keyword evidence="3" id="KW-1185">Reference proteome</keyword>
<dbReference type="InterPro" id="IPR010718">
    <property type="entry name" value="DUF1294"/>
</dbReference>
<feature type="transmembrane region" description="Helical" evidence="1">
    <location>
        <begin position="68"/>
        <end position="89"/>
    </location>
</feature>
<organism evidence="2 3">
    <name type="scientific">Jimgerdemannia flammicorona</name>
    <dbReference type="NCBI Taxonomy" id="994334"/>
    <lineage>
        <taxon>Eukaryota</taxon>
        <taxon>Fungi</taxon>
        <taxon>Fungi incertae sedis</taxon>
        <taxon>Mucoromycota</taxon>
        <taxon>Mucoromycotina</taxon>
        <taxon>Endogonomycetes</taxon>
        <taxon>Endogonales</taxon>
        <taxon>Endogonaceae</taxon>
        <taxon>Jimgerdemannia</taxon>
    </lineage>
</organism>
<feature type="transmembrane region" description="Helical" evidence="1">
    <location>
        <begin position="36"/>
        <end position="56"/>
    </location>
</feature>
<feature type="transmembrane region" description="Helical" evidence="1">
    <location>
        <begin position="12"/>
        <end position="30"/>
    </location>
</feature>
<dbReference type="AlphaFoldDB" id="A0A433QP56"/>
<dbReference type="EMBL" id="RBNJ01002816">
    <property type="protein sequence ID" value="RUS31573.1"/>
    <property type="molecule type" value="Genomic_DNA"/>
</dbReference>
<keyword evidence="1" id="KW-1133">Transmembrane helix</keyword>
<accession>A0A433QP56</accession>
<name>A0A433QP56_9FUNG</name>
<dbReference type="Proteomes" id="UP000274822">
    <property type="component" value="Unassembled WGS sequence"/>
</dbReference>
<evidence type="ECO:0000313" key="2">
    <source>
        <dbReference type="EMBL" id="RUS31573.1"/>
    </source>
</evidence>
<dbReference type="Pfam" id="PF06961">
    <property type="entry name" value="DUF1294"/>
    <property type="match status" value="1"/>
</dbReference>
<gene>
    <name evidence="2" type="ORF">BC938DRAFT_477547</name>
</gene>
<keyword evidence="1" id="KW-0812">Transmembrane</keyword>
<proteinExistence type="predicted"/>
<reference evidence="2 3" key="1">
    <citation type="journal article" date="2018" name="New Phytol.">
        <title>Phylogenomics of Endogonaceae and evolution of mycorrhizas within Mucoromycota.</title>
        <authorList>
            <person name="Chang Y."/>
            <person name="Desiro A."/>
            <person name="Na H."/>
            <person name="Sandor L."/>
            <person name="Lipzen A."/>
            <person name="Clum A."/>
            <person name="Barry K."/>
            <person name="Grigoriev I.V."/>
            <person name="Martin F.M."/>
            <person name="Stajich J.E."/>
            <person name="Smith M.E."/>
            <person name="Bonito G."/>
            <person name="Spatafora J.W."/>
        </authorList>
    </citation>
    <scope>NUCLEOTIDE SEQUENCE [LARGE SCALE GENOMIC DNA]</scope>
    <source>
        <strain evidence="2 3">AD002</strain>
    </source>
</reference>
<protein>
    <submittedName>
        <fullName evidence="2">Uncharacterized protein</fullName>
    </submittedName>
</protein>
<evidence type="ECO:0000313" key="3">
    <source>
        <dbReference type="Proteomes" id="UP000274822"/>
    </source>
</evidence>
<sequence length="90" mass="9918">MFQHCLRSPPNTIWSILTLLLLVGTLSTRGKKPEDIAFLLKIIVACNVVTFGFFGWDKRQAVLGRGRVSEAQLLALLWSGGLFGAWAGML</sequence>